<dbReference type="STRING" id="1123029.SAMN02745172_00686"/>
<dbReference type="GO" id="GO:0003700">
    <property type="term" value="F:DNA-binding transcription factor activity"/>
    <property type="evidence" value="ECO:0007669"/>
    <property type="project" value="TreeGrafter"/>
</dbReference>
<dbReference type="InterPro" id="IPR000944">
    <property type="entry name" value="Tscrpt_reg_Rrf2"/>
</dbReference>
<evidence type="ECO:0000313" key="2">
    <source>
        <dbReference type="Proteomes" id="UP000186406"/>
    </source>
</evidence>
<dbReference type="InterPro" id="IPR030489">
    <property type="entry name" value="TR_Rrf2-type_CS"/>
</dbReference>
<dbReference type="PANTHER" id="PTHR33221:SF13">
    <property type="entry name" value="TRANSCRIPTIONAL REGULATOR-RELATED"/>
    <property type="match status" value="1"/>
</dbReference>
<evidence type="ECO:0000313" key="1">
    <source>
        <dbReference type="EMBL" id="SHO61209.1"/>
    </source>
</evidence>
<dbReference type="OrthoDB" id="9808360at2"/>
<dbReference type="EMBL" id="FRXO01000001">
    <property type="protein sequence ID" value="SHO61209.1"/>
    <property type="molecule type" value="Genomic_DNA"/>
</dbReference>
<dbReference type="InterPro" id="IPR036390">
    <property type="entry name" value="WH_DNA-bd_sf"/>
</dbReference>
<dbReference type="RefSeq" id="WP_073625735.1">
    <property type="nucleotide sequence ID" value="NZ_FRXO01000001.1"/>
</dbReference>
<sequence>MRRMSDGVEAALHCALVLAGLREGKVLPGKSLAELHGVSETYLLKHLRALAAASVIDAVPGPRGGYRLARDPERITLLDIVEAIDGREPAFVCREIRRRGPGKAKDPCAYKADCFIKTRMIAAEEAWRTALQQQTLADLVADGAQLIDAHNKKAVATYVENAQR</sequence>
<protein>
    <submittedName>
        <fullName evidence="1">Transcriptional regulator, BadM/Rrf2 family</fullName>
    </submittedName>
</protein>
<dbReference type="PROSITE" id="PS51197">
    <property type="entry name" value="HTH_RRF2_2"/>
    <property type="match status" value="1"/>
</dbReference>
<proteinExistence type="predicted"/>
<dbReference type="GO" id="GO:0005829">
    <property type="term" value="C:cytosol"/>
    <property type="evidence" value="ECO:0007669"/>
    <property type="project" value="TreeGrafter"/>
</dbReference>
<dbReference type="Pfam" id="PF02082">
    <property type="entry name" value="Rrf2"/>
    <property type="match status" value="1"/>
</dbReference>
<dbReference type="PANTHER" id="PTHR33221">
    <property type="entry name" value="WINGED HELIX-TURN-HELIX TRANSCRIPTIONAL REGULATOR, RRF2 FAMILY"/>
    <property type="match status" value="1"/>
</dbReference>
<dbReference type="AlphaFoldDB" id="A0A1M7Z8P8"/>
<dbReference type="NCBIfam" id="TIGR00738">
    <property type="entry name" value="rrf2_super"/>
    <property type="match status" value="1"/>
</dbReference>
<dbReference type="Gene3D" id="1.10.10.10">
    <property type="entry name" value="Winged helix-like DNA-binding domain superfamily/Winged helix DNA-binding domain"/>
    <property type="match status" value="1"/>
</dbReference>
<dbReference type="PROSITE" id="PS01332">
    <property type="entry name" value="HTH_RRF2_1"/>
    <property type="match status" value="1"/>
</dbReference>
<gene>
    <name evidence="1" type="ORF">SAMN02745172_00686</name>
</gene>
<keyword evidence="2" id="KW-1185">Reference proteome</keyword>
<name>A0A1M7Z8P8_9HYPH</name>
<dbReference type="SUPFAM" id="SSF46785">
    <property type="entry name" value="Winged helix' DNA-binding domain"/>
    <property type="match status" value="1"/>
</dbReference>
<accession>A0A1M7Z8P8</accession>
<dbReference type="Proteomes" id="UP000186406">
    <property type="component" value="Unassembled WGS sequence"/>
</dbReference>
<dbReference type="InterPro" id="IPR036388">
    <property type="entry name" value="WH-like_DNA-bd_sf"/>
</dbReference>
<reference evidence="1 2" key="1">
    <citation type="submission" date="2016-12" db="EMBL/GenBank/DDBJ databases">
        <authorList>
            <person name="Song W.-J."/>
            <person name="Kurnit D.M."/>
        </authorList>
    </citation>
    <scope>NUCLEOTIDE SEQUENCE [LARGE SCALE GENOMIC DNA]</scope>
    <source>
        <strain evidence="1 2">DSM 19599</strain>
    </source>
</reference>
<organism evidence="1 2">
    <name type="scientific">Pseudoxanthobacter soli DSM 19599</name>
    <dbReference type="NCBI Taxonomy" id="1123029"/>
    <lineage>
        <taxon>Bacteria</taxon>
        <taxon>Pseudomonadati</taxon>
        <taxon>Pseudomonadota</taxon>
        <taxon>Alphaproteobacteria</taxon>
        <taxon>Hyphomicrobiales</taxon>
        <taxon>Segnochrobactraceae</taxon>
        <taxon>Pseudoxanthobacter</taxon>
    </lineage>
</organism>